<dbReference type="EC" id="2.7.1.2" evidence="4"/>
<protein>
    <submittedName>
        <fullName evidence="4">Glucokinase</fullName>
        <ecNumber evidence="4">2.7.1.2</ecNumber>
    </submittedName>
</protein>
<name>A0A927C4U2_9GAMM</name>
<keyword evidence="5" id="KW-1185">Reference proteome</keyword>
<dbReference type="Pfam" id="PF02685">
    <property type="entry name" value="Glucokinase"/>
    <property type="match status" value="1"/>
</dbReference>
<accession>A0A927C4U2</accession>
<sequence>MKVPTVKPLHIVADIGGTHGRFARVSPGSLALSESHDFSCAEFSSLIDLIKAYLDQLDESPISACFAIAAPLVGEQFHMPNRGWRFGAAELEAALGFPIKLINDFNAQALSLKSISAQDCQLLGSRNPFVESPSVPAGNTKAILGPGTGLGVAGLLANGSVLVSEGGHISFAPVNEHEYALLNLLWQHYERVSIERVLSGMGLSNLYWANSVLCKQEQQLTPPEITQKARGGDPIALQAVQDFTGILGSAAGDVALMMGAYSGVFLSGGMLEKMQGLIDVKLLRQRFESKGRYRPICEQIPLAITQRQHAGLIGCAQAILDDNNE</sequence>
<dbReference type="NCBIfam" id="TIGR00749">
    <property type="entry name" value="glk"/>
    <property type="match status" value="1"/>
</dbReference>
<reference evidence="4" key="1">
    <citation type="submission" date="2020-09" db="EMBL/GenBank/DDBJ databases">
        <authorList>
            <person name="Yoon J.-W."/>
        </authorList>
    </citation>
    <scope>NUCLEOTIDE SEQUENCE</scope>
    <source>
        <strain evidence="4">KMU-158</strain>
    </source>
</reference>
<dbReference type="Gene3D" id="3.30.420.40">
    <property type="match status" value="1"/>
</dbReference>
<organism evidence="4 5">
    <name type="scientific">Spongiibacter pelagi</name>
    <dbReference type="NCBI Taxonomy" id="2760804"/>
    <lineage>
        <taxon>Bacteria</taxon>
        <taxon>Pseudomonadati</taxon>
        <taxon>Pseudomonadota</taxon>
        <taxon>Gammaproteobacteria</taxon>
        <taxon>Cellvibrionales</taxon>
        <taxon>Spongiibacteraceae</taxon>
        <taxon>Spongiibacter</taxon>
    </lineage>
</organism>
<evidence type="ECO:0000313" key="5">
    <source>
        <dbReference type="Proteomes" id="UP000610558"/>
    </source>
</evidence>
<dbReference type="GO" id="GO:0005524">
    <property type="term" value="F:ATP binding"/>
    <property type="evidence" value="ECO:0007669"/>
    <property type="project" value="InterPro"/>
</dbReference>
<evidence type="ECO:0000313" key="4">
    <source>
        <dbReference type="EMBL" id="MBD2859601.1"/>
    </source>
</evidence>
<dbReference type="RefSeq" id="WP_190765615.1">
    <property type="nucleotide sequence ID" value="NZ_JACXLD010000006.1"/>
</dbReference>
<dbReference type="PANTHER" id="PTHR47690">
    <property type="entry name" value="GLUCOKINASE"/>
    <property type="match status" value="1"/>
</dbReference>
<dbReference type="CDD" id="cd24008">
    <property type="entry name" value="ASKHA_NBD_GLK"/>
    <property type="match status" value="1"/>
</dbReference>
<proteinExistence type="inferred from homology"/>
<dbReference type="AlphaFoldDB" id="A0A927C4U2"/>
<dbReference type="InterPro" id="IPR050201">
    <property type="entry name" value="Bacterial_glucokinase"/>
</dbReference>
<dbReference type="GO" id="GO:0006096">
    <property type="term" value="P:glycolytic process"/>
    <property type="evidence" value="ECO:0007669"/>
    <property type="project" value="InterPro"/>
</dbReference>
<dbReference type="InterPro" id="IPR043129">
    <property type="entry name" value="ATPase_NBD"/>
</dbReference>
<keyword evidence="1 4" id="KW-0808">Transferase</keyword>
<dbReference type="PANTHER" id="PTHR47690:SF1">
    <property type="entry name" value="GLUCOKINASE"/>
    <property type="match status" value="1"/>
</dbReference>
<keyword evidence="2" id="KW-0418">Kinase</keyword>
<dbReference type="InterPro" id="IPR003836">
    <property type="entry name" value="Glucokinase"/>
</dbReference>
<dbReference type="GO" id="GO:0004340">
    <property type="term" value="F:glucokinase activity"/>
    <property type="evidence" value="ECO:0007669"/>
    <property type="project" value="UniProtKB-EC"/>
</dbReference>
<dbReference type="GO" id="GO:0005829">
    <property type="term" value="C:cytosol"/>
    <property type="evidence" value="ECO:0007669"/>
    <property type="project" value="TreeGrafter"/>
</dbReference>
<dbReference type="GO" id="GO:0005536">
    <property type="term" value="F:D-glucose binding"/>
    <property type="evidence" value="ECO:0007669"/>
    <property type="project" value="InterPro"/>
</dbReference>
<comment type="similarity">
    <text evidence="3">Belongs to the bacterial glucokinase family.</text>
</comment>
<dbReference type="Gene3D" id="3.40.367.20">
    <property type="match status" value="1"/>
</dbReference>
<evidence type="ECO:0000256" key="2">
    <source>
        <dbReference type="ARBA" id="ARBA00022777"/>
    </source>
</evidence>
<dbReference type="EMBL" id="JACXLD010000006">
    <property type="protein sequence ID" value="MBD2859601.1"/>
    <property type="molecule type" value="Genomic_DNA"/>
</dbReference>
<gene>
    <name evidence="4" type="primary">glk</name>
    <name evidence="4" type="ORF">IB286_11345</name>
</gene>
<comment type="caution">
    <text evidence="4">The sequence shown here is derived from an EMBL/GenBank/DDBJ whole genome shotgun (WGS) entry which is preliminary data.</text>
</comment>
<dbReference type="Proteomes" id="UP000610558">
    <property type="component" value="Unassembled WGS sequence"/>
</dbReference>
<dbReference type="SUPFAM" id="SSF53067">
    <property type="entry name" value="Actin-like ATPase domain"/>
    <property type="match status" value="1"/>
</dbReference>
<evidence type="ECO:0000256" key="1">
    <source>
        <dbReference type="ARBA" id="ARBA00022679"/>
    </source>
</evidence>
<evidence type="ECO:0000256" key="3">
    <source>
        <dbReference type="RuleBase" id="RU004046"/>
    </source>
</evidence>